<dbReference type="GO" id="GO:0042128">
    <property type="term" value="P:nitrate assimilation"/>
    <property type="evidence" value="ECO:0007669"/>
    <property type="project" value="UniProtKB-KW"/>
</dbReference>
<dbReference type="GO" id="GO:0030151">
    <property type="term" value="F:molybdenum ion binding"/>
    <property type="evidence" value="ECO:0007669"/>
    <property type="project" value="InterPro"/>
</dbReference>
<evidence type="ECO:0000256" key="7">
    <source>
        <dbReference type="ARBA" id="ARBA00022617"/>
    </source>
</evidence>
<comment type="cofactor">
    <cofactor evidence="18">
        <name>Mo-molybdopterin</name>
        <dbReference type="ChEBI" id="CHEBI:71302"/>
    </cofactor>
    <text evidence="18">Binds 1 Mo-molybdopterin (Mo-MPT) cofactor per subunit.</text>
</comment>
<evidence type="ECO:0000256" key="8">
    <source>
        <dbReference type="ARBA" id="ARBA00022630"/>
    </source>
</evidence>
<accession>A0A0C3JY49</accession>
<keyword evidence="23" id="KW-1185">Reference proteome</keyword>
<dbReference type="Gene3D" id="2.40.30.10">
    <property type="entry name" value="Translation factors"/>
    <property type="match status" value="1"/>
</dbReference>
<organism evidence="22 23">
    <name type="scientific">Pisolithus tinctorius Marx 270</name>
    <dbReference type="NCBI Taxonomy" id="870435"/>
    <lineage>
        <taxon>Eukaryota</taxon>
        <taxon>Fungi</taxon>
        <taxon>Dikarya</taxon>
        <taxon>Basidiomycota</taxon>
        <taxon>Agaricomycotina</taxon>
        <taxon>Agaricomycetes</taxon>
        <taxon>Agaricomycetidae</taxon>
        <taxon>Boletales</taxon>
        <taxon>Sclerodermatineae</taxon>
        <taxon>Pisolithaceae</taxon>
        <taxon>Pisolithus</taxon>
    </lineage>
</organism>
<dbReference type="OrthoDB" id="432685at2759"/>
<dbReference type="InterPro" id="IPR000572">
    <property type="entry name" value="OxRdtase_Mopterin-bd_dom"/>
</dbReference>
<keyword evidence="9 18" id="KW-0479">Metal-binding</keyword>
<dbReference type="Pfam" id="PF00173">
    <property type="entry name" value="Cyt-b5"/>
    <property type="match status" value="1"/>
</dbReference>
<dbReference type="InterPro" id="IPR018506">
    <property type="entry name" value="Cyt_B5_heme-BS"/>
</dbReference>
<dbReference type="Pfam" id="PF00174">
    <property type="entry name" value="Oxidored_molyb"/>
    <property type="match status" value="1"/>
</dbReference>
<evidence type="ECO:0000256" key="14">
    <source>
        <dbReference type="ARBA" id="ARBA00023063"/>
    </source>
</evidence>
<keyword evidence="11" id="KW-0521">NADP</keyword>
<dbReference type="PROSITE" id="PS00191">
    <property type="entry name" value="CYTOCHROME_B5_1"/>
    <property type="match status" value="1"/>
</dbReference>
<evidence type="ECO:0000256" key="13">
    <source>
        <dbReference type="ARBA" id="ARBA00023004"/>
    </source>
</evidence>
<keyword evidence="14 17" id="KW-0534">Nitrate assimilation</keyword>
<dbReference type="InterPro" id="IPR005066">
    <property type="entry name" value="MoCF_OxRdtse_dimer"/>
</dbReference>
<dbReference type="InterPro" id="IPR008333">
    <property type="entry name" value="Cbr1-like_FAD-bd_dom"/>
</dbReference>
<dbReference type="PRINTS" id="PR00406">
    <property type="entry name" value="CYTB5RDTASE"/>
</dbReference>
<evidence type="ECO:0000313" key="22">
    <source>
        <dbReference type="EMBL" id="KIO14073.1"/>
    </source>
</evidence>
<reference evidence="23" key="2">
    <citation type="submission" date="2015-01" db="EMBL/GenBank/DDBJ databases">
        <title>Evolutionary Origins and Diversification of the Mycorrhizal Mutualists.</title>
        <authorList>
            <consortium name="DOE Joint Genome Institute"/>
            <consortium name="Mycorrhizal Genomics Consortium"/>
            <person name="Kohler A."/>
            <person name="Kuo A."/>
            <person name="Nagy L.G."/>
            <person name="Floudas D."/>
            <person name="Copeland A."/>
            <person name="Barry K.W."/>
            <person name="Cichocki N."/>
            <person name="Veneault-Fourrey C."/>
            <person name="LaButti K."/>
            <person name="Lindquist E.A."/>
            <person name="Lipzen A."/>
            <person name="Lundell T."/>
            <person name="Morin E."/>
            <person name="Murat C."/>
            <person name="Riley R."/>
            <person name="Ohm R."/>
            <person name="Sun H."/>
            <person name="Tunlid A."/>
            <person name="Henrissat B."/>
            <person name="Grigoriev I.V."/>
            <person name="Hibbett D.S."/>
            <person name="Martin F."/>
        </authorList>
    </citation>
    <scope>NUCLEOTIDE SEQUENCE [LARGE SCALE GENOMIC DNA]</scope>
    <source>
        <strain evidence="23">Marx 270</strain>
    </source>
</reference>
<gene>
    <name evidence="22" type="ORF">M404DRAFT_121531</name>
</gene>
<dbReference type="PROSITE" id="PS51384">
    <property type="entry name" value="FAD_FR"/>
    <property type="match status" value="1"/>
</dbReference>
<evidence type="ECO:0000256" key="9">
    <source>
        <dbReference type="ARBA" id="ARBA00022723"/>
    </source>
</evidence>
<comment type="function">
    <text evidence="3 17">Nitrate reductase is a key enzyme involved in the first step of nitrate assimilation in plants, fungi and bacteria.</text>
</comment>
<evidence type="ECO:0000256" key="1">
    <source>
        <dbReference type="ARBA" id="ARBA00001971"/>
    </source>
</evidence>
<dbReference type="SUPFAM" id="SSF81296">
    <property type="entry name" value="E set domains"/>
    <property type="match status" value="1"/>
</dbReference>
<dbReference type="InterPro" id="IPR001199">
    <property type="entry name" value="Cyt_B5-like_heme/steroid-bd"/>
</dbReference>
<dbReference type="PRINTS" id="PR00363">
    <property type="entry name" value="CYTOCHROMEB5"/>
</dbReference>
<dbReference type="Gene3D" id="3.90.420.10">
    <property type="entry name" value="Oxidoreductase, molybdopterin-binding domain"/>
    <property type="match status" value="1"/>
</dbReference>
<dbReference type="PROSITE" id="PS50255">
    <property type="entry name" value="CYTOCHROME_B5_2"/>
    <property type="match status" value="1"/>
</dbReference>
<keyword evidence="7" id="KW-0349">Heme</keyword>
<comment type="subunit">
    <text evidence="5">Homodimer.</text>
</comment>
<dbReference type="PRINTS" id="PR00407">
    <property type="entry name" value="EUMOPTERIN"/>
</dbReference>
<evidence type="ECO:0000259" key="20">
    <source>
        <dbReference type="PROSITE" id="PS50255"/>
    </source>
</evidence>
<dbReference type="InterPro" id="IPR012137">
    <property type="entry name" value="Nitr_rd_NADH"/>
</dbReference>
<keyword evidence="15" id="KW-1015">Disulfide bond</keyword>
<feature type="region of interest" description="Disordered" evidence="19">
    <location>
        <begin position="1"/>
        <end position="50"/>
    </location>
</feature>
<dbReference type="SMART" id="SM01117">
    <property type="entry name" value="Cyt-b5"/>
    <property type="match status" value="1"/>
</dbReference>
<dbReference type="PROSITE" id="PS00559">
    <property type="entry name" value="MOLYBDOPTERIN_EUK"/>
    <property type="match status" value="1"/>
</dbReference>
<dbReference type="SUPFAM" id="SSF56524">
    <property type="entry name" value="Oxidoreductase molybdopterin-binding domain"/>
    <property type="match status" value="1"/>
</dbReference>
<dbReference type="InterPro" id="IPR014756">
    <property type="entry name" value="Ig_E-set"/>
</dbReference>
<reference evidence="22 23" key="1">
    <citation type="submission" date="2014-04" db="EMBL/GenBank/DDBJ databases">
        <authorList>
            <consortium name="DOE Joint Genome Institute"/>
            <person name="Kuo A."/>
            <person name="Kohler A."/>
            <person name="Costa M.D."/>
            <person name="Nagy L.G."/>
            <person name="Floudas D."/>
            <person name="Copeland A."/>
            <person name="Barry K.W."/>
            <person name="Cichocki N."/>
            <person name="Veneault-Fourrey C."/>
            <person name="LaButti K."/>
            <person name="Lindquist E.A."/>
            <person name="Lipzen A."/>
            <person name="Lundell T."/>
            <person name="Morin E."/>
            <person name="Murat C."/>
            <person name="Sun H."/>
            <person name="Tunlid A."/>
            <person name="Henrissat B."/>
            <person name="Grigoriev I.V."/>
            <person name="Hibbett D.S."/>
            <person name="Martin F."/>
            <person name="Nordberg H.P."/>
            <person name="Cantor M.N."/>
            <person name="Hua S.X."/>
        </authorList>
    </citation>
    <scope>NUCLEOTIDE SEQUENCE [LARGE SCALE GENOMIC DNA]</scope>
    <source>
        <strain evidence="22 23">Marx 270</strain>
    </source>
</reference>
<sequence>MFDEYVDSLIFEQSSSSRSSSSPESTLLSTPFTSPPASPEPSPEPLTKGGLQLLSATFLPASLHDGSARDGPPLPEALPQLPLNMTPEEVAELDRETPDNWVKRNPDLVRLTGKHPFNCEARLSSLFDAGFLTPAHLHYVRNHGAVPRVSETMALEWTIRIHGLVQREATFTLQQLSELFPVVTLPVTFVCAGNRRKEQNVVRKTLGFSWGAAGLSTALWTGVYLADVLAHLKPIRRVAKHVIFEGADSLPNGPYGTSQLLSWAADKNKGMLLAWAMNGLPLEPDHGFPLRVVIPGQIGGRSVKWLKRIEISDHESQHHLHYWDNKLLPSQIMPDQARAEKHWWYDPRYIITDLNVNSAIAKPDHNETLVVAKHLLSDAVAPSYSIRGYAYAGGGRRVTRVEVSLDEGTTWALADVEYPEDRFREICHEDSTYGILDLSERDTSFCWCFWSFDVKYDALTKCNALAVRASDESSILQPRDMYWHSLGMMNNWWFRVAVNKTENENDIVLHFEHPTLAGTASGGWMERLKTSGQDITKPVFGKTGVEEKLDDVKPKVEEVPLTKPGVTRKITIEELKNHDRAQPWFVVNGEVYDGTPFLNEHPGGSDSITLVAGEDASEDFFAIHSAEGKAKLAQFHIGTLVKSGTGNADPDDKTADGEFLERAKWKDVKLTRKVQVNHDTFLYRFELPRPDQPLGLPVGQHVFVRLKRKDTGELVQRAYTPVTPEGAVGFIELLVKLYLPSAEFPAGGKMTTGFHQLELADTVQLKGPLGSFIWKGLGVANWRGSERKVKEVGMICGGSGITPILQVLRSIFLDTSDTETRVWVISANRTEEDILCRAELDLLFAQHGPHRLKLHYVLSKAPATWEGSTGRINEELLKAHIPGPSEHGIVLVCGPDPMINQAVKPGLKAAGWNIENHLVVF</sequence>
<evidence type="ECO:0000256" key="11">
    <source>
        <dbReference type="ARBA" id="ARBA00022857"/>
    </source>
</evidence>
<dbReference type="Pfam" id="PF03404">
    <property type="entry name" value="Mo-co_dimer"/>
    <property type="match status" value="1"/>
</dbReference>
<dbReference type="EMBL" id="KN831945">
    <property type="protein sequence ID" value="KIO14073.1"/>
    <property type="molecule type" value="Genomic_DNA"/>
</dbReference>
<evidence type="ECO:0000256" key="19">
    <source>
        <dbReference type="SAM" id="MobiDB-lite"/>
    </source>
</evidence>
<evidence type="ECO:0000256" key="2">
    <source>
        <dbReference type="ARBA" id="ARBA00001974"/>
    </source>
</evidence>
<name>A0A0C3JY49_PISTI</name>
<feature type="region of interest" description="Disordered" evidence="19">
    <location>
        <begin position="62"/>
        <end position="81"/>
    </location>
</feature>
<evidence type="ECO:0000256" key="16">
    <source>
        <dbReference type="ARBA" id="ARBA00049155"/>
    </source>
</evidence>
<dbReference type="GO" id="GO:0043546">
    <property type="term" value="F:molybdopterin cofactor binding"/>
    <property type="evidence" value="ECO:0007669"/>
    <property type="project" value="InterPro"/>
</dbReference>
<dbReference type="Proteomes" id="UP000054217">
    <property type="component" value="Unassembled WGS sequence"/>
</dbReference>
<evidence type="ECO:0000256" key="5">
    <source>
        <dbReference type="ARBA" id="ARBA00011738"/>
    </source>
</evidence>
<comment type="cofactor">
    <cofactor evidence="1">
        <name>heme</name>
        <dbReference type="ChEBI" id="CHEBI:30413"/>
    </cofactor>
</comment>
<dbReference type="PIRSF" id="PIRSF000233">
    <property type="entry name" value="Nitr_rd_NADH"/>
    <property type="match status" value="1"/>
</dbReference>
<keyword evidence="12" id="KW-0560">Oxidoreductase</keyword>
<dbReference type="STRING" id="870435.A0A0C3JY49"/>
<dbReference type="InParanoid" id="A0A0C3JY49"/>
<dbReference type="AlphaFoldDB" id="A0A0C3JY49"/>
<dbReference type="Gene3D" id="3.10.120.10">
    <property type="entry name" value="Cytochrome b5-like heme/steroid binding domain"/>
    <property type="match status" value="1"/>
</dbReference>
<dbReference type="InterPro" id="IPR036400">
    <property type="entry name" value="Cyt_B5-like_heme/steroid_sf"/>
</dbReference>
<dbReference type="GO" id="GO:0006809">
    <property type="term" value="P:nitric oxide biosynthetic process"/>
    <property type="evidence" value="ECO:0007669"/>
    <property type="project" value="InterPro"/>
</dbReference>
<evidence type="ECO:0000256" key="10">
    <source>
        <dbReference type="ARBA" id="ARBA00022827"/>
    </source>
</evidence>
<feature type="domain" description="FAD-binding FR-type" evidence="21">
    <location>
        <begin position="663"/>
        <end position="775"/>
    </location>
</feature>
<evidence type="ECO:0000256" key="18">
    <source>
        <dbReference type="PIRSR" id="PIRSR000233-1"/>
    </source>
</evidence>
<dbReference type="InterPro" id="IPR008335">
    <property type="entry name" value="Mopterin_OxRdtase_euk"/>
</dbReference>
<dbReference type="InterPro" id="IPR039261">
    <property type="entry name" value="FNR_nucleotide-bd"/>
</dbReference>
<dbReference type="Gene3D" id="3.40.50.80">
    <property type="entry name" value="Nucleotide-binding domain of ferredoxin-NADP reductase (FNR) module"/>
    <property type="match status" value="1"/>
</dbReference>
<comment type="cofactor">
    <cofactor evidence="2">
        <name>FAD</name>
        <dbReference type="ChEBI" id="CHEBI:57692"/>
    </cofactor>
</comment>
<evidence type="ECO:0000256" key="12">
    <source>
        <dbReference type="ARBA" id="ARBA00023002"/>
    </source>
</evidence>
<dbReference type="InterPro" id="IPR017927">
    <property type="entry name" value="FAD-bd_FR_type"/>
</dbReference>
<dbReference type="Pfam" id="PF00175">
    <property type="entry name" value="NAD_binding_1"/>
    <property type="match status" value="1"/>
</dbReference>
<comment type="similarity">
    <text evidence="4 17">Belongs to the nitrate reductase family.</text>
</comment>
<dbReference type="SUPFAM" id="SSF55856">
    <property type="entry name" value="Cytochrome b5-like heme/steroid binding domain"/>
    <property type="match status" value="1"/>
</dbReference>
<dbReference type="Gene3D" id="2.60.40.650">
    <property type="match status" value="1"/>
</dbReference>
<evidence type="ECO:0000256" key="6">
    <source>
        <dbReference type="ARBA" id="ARBA00022505"/>
    </source>
</evidence>
<evidence type="ECO:0000256" key="4">
    <source>
        <dbReference type="ARBA" id="ARBA00006253"/>
    </source>
</evidence>
<feature type="domain" description="Cytochrome b5 heme-binding" evidence="20">
    <location>
        <begin position="567"/>
        <end position="641"/>
    </location>
</feature>
<dbReference type="InterPro" id="IPR022407">
    <property type="entry name" value="OxRdtase_Mopterin_BS"/>
</dbReference>
<proteinExistence type="inferred from homology"/>
<keyword evidence="13" id="KW-0408">Iron</keyword>
<dbReference type="Pfam" id="PF00970">
    <property type="entry name" value="FAD_binding_6"/>
    <property type="match status" value="1"/>
</dbReference>
<keyword evidence="6 18" id="KW-0500">Molybdenum</keyword>
<dbReference type="InterPro" id="IPR017938">
    <property type="entry name" value="Riboflavin_synthase-like_b-brl"/>
</dbReference>
<evidence type="ECO:0000256" key="3">
    <source>
        <dbReference type="ARBA" id="ARBA00003838"/>
    </source>
</evidence>
<evidence type="ECO:0000259" key="21">
    <source>
        <dbReference type="PROSITE" id="PS51384"/>
    </source>
</evidence>
<dbReference type="SUPFAM" id="SSF63380">
    <property type="entry name" value="Riboflavin synthase domain-like"/>
    <property type="match status" value="1"/>
</dbReference>
<evidence type="ECO:0000256" key="17">
    <source>
        <dbReference type="PIRNR" id="PIRNR000233"/>
    </source>
</evidence>
<dbReference type="GO" id="GO:0020037">
    <property type="term" value="F:heme binding"/>
    <property type="evidence" value="ECO:0007669"/>
    <property type="project" value="InterPro"/>
</dbReference>
<dbReference type="FunFam" id="3.90.420.10:FF:000005">
    <property type="entry name" value="Nitrate reductase"/>
    <property type="match status" value="1"/>
</dbReference>
<dbReference type="CDD" id="cd06183">
    <property type="entry name" value="cyt_b5_reduct_like"/>
    <property type="match status" value="1"/>
</dbReference>
<comment type="catalytic activity">
    <reaction evidence="16">
        <text>nitrite + NADP(+) + H2O = nitrate + NADPH + H(+)</text>
        <dbReference type="Rhea" id="RHEA:19061"/>
        <dbReference type="ChEBI" id="CHEBI:15377"/>
        <dbReference type="ChEBI" id="CHEBI:15378"/>
        <dbReference type="ChEBI" id="CHEBI:16301"/>
        <dbReference type="ChEBI" id="CHEBI:17632"/>
        <dbReference type="ChEBI" id="CHEBI:57783"/>
        <dbReference type="ChEBI" id="CHEBI:58349"/>
        <dbReference type="EC" id="1.7.1.3"/>
    </reaction>
</comment>
<dbReference type="SUPFAM" id="SSF52343">
    <property type="entry name" value="Ferredoxin reductase-like, C-terminal NADP-linked domain"/>
    <property type="match status" value="1"/>
</dbReference>
<evidence type="ECO:0000256" key="15">
    <source>
        <dbReference type="ARBA" id="ARBA00023157"/>
    </source>
</evidence>
<dbReference type="GO" id="GO:0008482">
    <property type="term" value="F:sulfite oxidase activity"/>
    <property type="evidence" value="ECO:0007669"/>
    <property type="project" value="TreeGrafter"/>
</dbReference>
<feature type="binding site" evidence="18">
    <location>
        <position position="191"/>
    </location>
    <ligand>
        <name>Mo-molybdopterin</name>
        <dbReference type="ChEBI" id="CHEBI:71302"/>
    </ligand>
    <ligandPart>
        <name>Mo</name>
        <dbReference type="ChEBI" id="CHEBI:28685"/>
    </ligandPart>
</feature>
<dbReference type="InterPro" id="IPR036374">
    <property type="entry name" value="OxRdtase_Mopterin-bd_sf"/>
</dbReference>
<evidence type="ECO:0000313" key="23">
    <source>
        <dbReference type="Proteomes" id="UP000054217"/>
    </source>
</evidence>
<keyword evidence="10" id="KW-0274">FAD</keyword>
<dbReference type="PANTHER" id="PTHR19372">
    <property type="entry name" value="SULFITE REDUCTASE"/>
    <property type="match status" value="1"/>
</dbReference>
<dbReference type="InterPro" id="IPR001433">
    <property type="entry name" value="OxRdtase_FAD/NAD-bd"/>
</dbReference>
<dbReference type="GO" id="GO:0006790">
    <property type="term" value="P:sulfur compound metabolic process"/>
    <property type="evidence" value="ECO:0007669"/>
    <property type="project" value="TreeGrafter"/>
</dbReference>
<keyword evidence="8" id="KW-0285">Flavoprotein</keyword>
<feature type="compositionally biased region" description="Low complexity" evidence="19">
    <location>
        <begin position="14"/>
        <end position="32"/>
    </location>
</feature>
<protein>
    <recommendedName>
        <fullName evidence="17">Nitrate reductase</fullName>
    </recommendedName>
</protein>
<feature type="compositionally biased region" description="Pro residues" evidence="19">
    <location>
        <begin position="33"/>
        <end position="44"/>
    </location>
</feature>
<dbReference type="GO" id="GO:0050464">
    <property type="term" value="F:nitrate reductase (NADPH) activity"/>
    <property type="evidence" value="ECO:0007669"/>
    <property type="project" value="UniProtKB-EC"/>
</dbReference>
<dbReference type="HOGENOM" id="CLU_003827_4_0_1"/>
<dbReference type="PANTHER" id="PTHR19372:SF7">
    <property type="entry name" value="SULFITE OXIDASE, MITOCHONDRIAL"/>
    <property type="match status" value="1"/>
</dbReference>